<evidence type="ECO:0000313" key="2">
    <source>
        <dbReference type="Proteomes" id="UP000035680"/>
    </source>
</evidence>
<name>A0A0K0F0N0_STRVS</name>
<dbReference type="Proteomes" id="UP000035680">
    <property type="component" value="Unassembled WGS sequence"/>
</dbReference>
<dbReference type="WBParaSite" id="SVE_0234500.1">
    <property type="protein sequence ID" value="SVE_0234500.1"/>
    <property type="gene ID" value="SVE_0234500"/>
</dbReference>
<protein>
    <submittedName>
        <fullName evidence="3">Ovule protein</fullName>
    </submittedName>
</protein>
<accession>A0A0K0F0N0</accession>
<keyword evidence="2" id="KW-1185">Reference proteome</keyword>
<feature type="region of interest" description="Disordered" evidence="1">
    <location>
        <begin position="18"/>
        <end position="55"/>
    </location>
</feature>
<evidence type="ECO:0000313" key="3">
    <source>
        <dbReference type="WBParaSite" id="SVE_0234500.1"/>
    </source>
</evidence>
<evidence type="ECO:0000256" key="1">
    <source>
        <dbReference type="SAM" id="MobiDB-lite"/>
    </source>
</evidence>
<organism evidence="2 3">
    <name type="scientific">Strongyloides venezuelensis</name>
    <name type="common">Threadworm</name>
    <dbReference type="NCBI Taxonomy" id="75913"/>
    <lineage>
        <taxon>Eukaryota</taxon>
        <taxon>Metazoa</taxon>
        <taxon>Ecdysozoa</taxon>
        <taxon>Nematoda</taxon>
        <taxon>Chromadorea</taxon>
        <taxon>Rhabditida</taxon>
        <taxon>Tylenchina</taxon>
        <taxon>Panagrolaimomorpha</taxon>
        <taxon>Strongyloidoidea</taxon>
        <taxon>Strongyloididae</taxon>
        <taxon>Strongyloides</taxon>
    </lineage>
</organism>
<sequence length="135" mass="15059">MKGDNVLNFKESKVLSPTSDNLTLSVDDNKSDAESKPIPPPSEAPILTNFVSEGNSEDETVKAVDYEFSYMNDTDEEMDHFELNSLSHEANIAPILSDDDEISIAESKLCTTSTNSDHYNRVCFLHCGYFPHRGH</sequence>
<proteinExistence type="predicted"/>
<dbReference type="AlphaFoldDB" id="A0A0K0F0N0"/>
<reference evidence="2" key="1">
    <citation type="submission" date="2014-07" db="EMBL/GenBank/DDBJ databases">
        <authorList>
            <person name="Martin A.A"/>
            <person name="De Silva N."/>
        </authorList>
    </citation>
    <scope>NUCLEOTIDE SEQUENCE</scope>
</reference>
<reference evidence="3" key="2">
    <citation type="submission" date="2015-08" db="UniProtKB">
        <authorList>
            <consortium name="WormBaseParasite"/>
        </authorList>
    </citation>
    <scope>IDENTIFICATION</scope>
</reference>